<dbReference type="PANTHER" id="PTHR37049:SF4">
    <property type="entry name" value="RHODANESE DOMAIN-CONTAINING PROTEIN"/>
    <property type="match status" value="1"/>
</dbReference>
<feature type="region of interest" description="Disordered" evidence="1">
    <location>
        <begin position="310"/>
        <end position="334"/>
    </location>
</feature>
<evidence type="ECO:0000256" key="1">
    <source>
        <dbReference type="SAM" id="MobiDB-lite"/>
    </source>
</evidence>
<dbReference type="AlphaFoldDB" id="A0A0D2I1I9"/>
<dbReference type="GeneID" id="27695329"/>
<dbReference type="InterPro" id="IPR029045">
    <property type="entry name" value="ClpP/crotonase-like_dom_sf"/>
</dbReference>
<name>A0A0D2I1I9_CLAB1</name>
<evidence type="ECO:0008006" key="4">
    <source>
        <dbReference type="Google" id="ProtNLM"/>
    </source>
</evidence>
<dbReference type="RefSeq" id="XP_016623679.1">
    <property type="nucleotide sequence ID" value="XM_016760158.1"/>
</dbReference>
<protein>
    <recommendedName>
        <fullName evidence="4">Tail specific protease domain-containing protein</fullName>
    </recommendedName>
</protein>
<dbReference type="Proteomes" id="UP000053789">
    <property type="component" value="Unassembled WGS sequence"/>
</dbReference>
<keyword evidence="3" id="KW-1185">Reference proteome</keyword>
<evidence type="ECO:0000313" key="3">
    <source>
        <dbReference type="Proteomes" id="UP000053789"/>
    </source>
</evidence>
<accession>A0A0D2I1I9</accession>
<gene>
    <name evidence="2" type="ORF">Z519_02401</name>
</gene>
<dbReference type="VEuPathDB" id="FungiDB:Z519_02401"/>
<reference evidence="2" key="1">
    <citation type="submission" date="2015-01" db="EMBL/GenBank/DDBJ databases">
        <title>The Genome Sequence of Cladophialophora bantiana CBS 173.52.</title>
        <authorList>
            <consortium name="The Broad Institute Genomics Platform"/>
            <person name="Cuomo C."/>
            <person name="de Hoog S."/>
            <person name="Gorbushina A."/>
            <person name="Stielow B."/>
            <person name="Teixiera M."/>
            <person name="Abouelleil A."/>
            <person name="Chapman S.B."/>
            <person name="Priest M."/>
            <person name="Young S.K."/>
            <person name="Wortman J."/>
            <person name="Nusbaum C."/>
            <person name="Birren B."/>
        </authorList>
    </citation>
    <scope>NUCLEOTIDE SEQUENCE [LARGE SCALE GENOMIC DNA]</scope>
    <source>
        <strain evidence="2">CBS 173.52</strain>
    </source>
</reference>
<dbReference type="SUPFAM" id="SSF52096">
    <property type="entry name" value="ClpP/crotonase"/>
    <property type="match status" value="1"/>
</dbReference>
<dbReference type="OrthoDB" id="27214at2759"/>
<proteinExistence type="predicted"/>
<dbReference type="EMBL" id="KN846982">
    <property type="protein sequence ID" value="KIW97010.1"/>
    <property type="molecule type" value="Genomic_DNA"/>
</dbReference>
<sequence>MSETAQLSTQQTLSRFLQGCRETNKTHLIVDVSQNGGGTIAVAYGIFKQLFPTLEPYLGAQSRAHEQYWRVDILGSYFTRIARQVEKQQPGNVTAPNDVGGYQSFDVSVLYNDSGVRGDNFTNQYQLDLSNADYDEATGGIVVTGYANNSNVAPQPFLPENIMAFSDWFCGSACTIFIHLLKYQGKTIGGVKDCFTGRNQKANLTALKDLADYGNTLLLRDTQGLVQVNFQNAIAQYDQSQTPLQFVYEATDCRLWYQVAHARNISALWQTVADQAFGLNGQERFSLCVPESTNHPSSLSGNQTLYQGGQIANVTGHNPGDEDVPSNSQRNGSASMMSAANLSSMVLGMLLAVMSLL</sequence>
<dbReference type="HOGENOM" id="CLU_776129_0_0_1"/>
<dbReference type="Gene3D" id="3.90.226.10">
    <property type="entry name" value="2-enoyl-CoA Hydratase, Chain A, domain 1"/>
    <property type="match status" value="1"/>
</dbReference>
<dbReference type="InterPro" id="IPR052766">
    <property type="entry name" value="S41A_metabolite_peptidase"/>
</dbReference>
<organism evidence="2 3">
    <name type="scientific">Cladophialophora bantiana (strain ATCC 10958 / CBS 173.52 / CDC B-1940 / NIH 8579)</name>
    <name type="common">Xylohypha bantiana</name>
    <dbReference type="NCBI Taxonomy" id="1442370"/>
    <lineage>
        <taxon>Eukaryota</taxon>
        <taxon>Fungi</taxon>
        <taxon>Dikarya</taxon>
        <taxon>Ascomycota</taxon>
        <taxon>Pezizomycotina</taxon>
        <taxon>Eurotiomycetes</taxon>
        <taxon>Chaetothyriomycetidae</taxon>
        <taxon>Chaetothyriales</taxon>
        <taxon>Herpotrichiellaceae</taxon>
        <taxon>Cladophialophora</taxon>
    </lineage>
</organism>
<evidence type="ECO:0000313" key="2">
    <source>
        <dbReference type="EMBL" id="KIW97010.1"/>
    </source>
</evidence>
<dbReference type="PANTHER" id="PTHR37049">
    <property type="entry name" value="PEPTIDASE S41 FAMILY PROTEIN"/>
    <property type="match status" value="1"/>
</dbReference>